<dbReference type="InterPro" id="IPR027417">
    <property type="entry name" value="P-loop_NTPase"/>
</dbReference>
<dbReference type="RefSeq" id="WP_125137322.1">
    <property type="nucleotide sequence ID" value="NZ_LR130778.1"/>
</dbReference>
<keyword evidence="7" id="KW-1185">Reference proteome</keyword>
<reference evidence="6 7" key="1">
    <citation type="submission" date="2018-09" db="EMBL/GenBank/DDBJ databases">
        <authorList>
            <person name="Postec A."/>
        </authorList>
    </citation>
    <scope>NUCLEOTIDE SEQUENCE [LARGE SCALE GENOMIC DNA]</scope>
    <source>
        <strain evidence="6">70B-A</strain>
    </source>
</reference>
<dbReference type="PROSITE" id="PS50893">
    <property type="entry name" value="ABC_TRANSPORTER_2"/>
    <property type="match status" value="1"/>
</dbReference>
<evidence type="ECO:0000256" key="4">
    <source>
        <dbReference type="ARBA" id="ARBA00022840"/>
    </source>
</evidence>
<protein>
    <submittedName>
        <fullName evidence="6">ABC transporter</fullName>
    </submittedName>
</protein>
<keyword evidence="3" id="KW-0547">Nucleotide-binding</keyword>
<dbReference type="Pfam" id="PF00005">
    <property type="entry name" value="ABC_tran"/>
    <property type="match status" value="1"/>
</dbReference>
<organism evidence="6 7">
    <name type="scientific">Petrocella atlantisensis</name>
    <dbReference type="NCBI Taxonomy" id="2173034"/>
    <lineage>
        <taxon>Bacteria</taxon>
        <taxon>Bacillati</taxon>
        <taxon>Bacillota</taxon>
        <taxon>Clostridia</taxon>
        <taxon>Lachnospirales</taxon>
        <taxon>Vallitaleaceae</taxon>
        <taxon>Petrocella</taxon>
    </lineage>
</organism>
<gene>
    <name evidence="6" type="ORF">PATL70BA_2249</name>
</gene>
<dbReference type="GO" id="GO:0016887">
    <property type="term" value="F:ATP hydrolysis activity"/>
    <property type="evidence" value="ECO:0007669"/>
    <property type="project" value="InterPro"/>
</dbReference>
<evidence type="ECO:0000313" key="6">
    <source>
        <dbReference type="EMBL" id="VDN48141.1"/>
    </source>
</evidence>
<proteinExistence type="inferred from homology"/>
<dbReference type="InterPro" id="IPR017871">
    <property type="entry name" value="ABC_transporter-like_CS"/>
</dbReference>
<evidence type="ECO:0000256" key="2">
    <source>
        <dbReference type="ARBA" id="ARBA00022448"/>
    </source>
</evidence>
<dbReference type="PANTHER" id="PTHR42734:SF17">
    <property type="entry name" value="METAL TRANSPORT SYSTEM ATP-BINDING PROTEIN TM_0124-RELATED"/>
    <property type="match status" value="1"/>
</dbReference>
<dbReference type="Proteomes" id="UP000279029">
    <property type="component" value="Chromosome"/>
</dbReference>
<dbReference type="SMART" id="SM00382">
    <property type="entry name" value="AAA"/>
    <property type="match status" value="1"/>
</dbReference>
<evidence type="ECO:0000256" key="3">
    <source>
        <dbReference type="ARBA" id="ARBA00022741"/>
    </source>
</evidence>
<dbReference type="KEGG" id="cbar:PATL70BA_2249"/>
<dbReference type="SUPFAM" id="SSF52540">
    <property type="entry name" value="P-loop containing nucleoside triphosphate hydrolases"/>
    <property type="match status" value="1"/>
</dbReference>
<evidence type="ECO:0000259" key="5">
    <source>
        <dbReference type="PROSITE" id="PS50893"/>
    </source>
</evidence>
<dbReference type="EMBL" id="LR130778">
    <property type="protein sequence ID" value="VDN48141.1"/>
    <property type="molecule type" value="Genomic_DNA"/>
</dbReference>
<comment type="similarity">
    <text evidence="1">Belongs to the ABC transporter superfamily.</text>
</comment>
<feature type="domain" description="ABC transporter" evidence="5">
    <location>
        <begin position="4"/>
        <end position="230"/>
    </location>
</feature>
<dbReference type="OrthoDB" id="9806726at2"/>
<dbReference type="CDD" id="cd03235">
    <property type="entry name" value="ABC_Metallic_Cations"/>
    <property type="match status" value="1"/>
</dbReference>
<dbReference type="InterPro" id="IPR003439">
    <property type="entry name" value="ABC_transporter-like_ATP-bd"/>
</dbReference>
<dbReference type="PANTHER" id="PTHR42734">
    <property type="entry name" value="METAL TRANSPORT SYSTEM ATP-BINDING PROTEIN TM_0124-RELATED"/>
    <property type="match status" value="1"/>
</dbReference>
<name>A0A3P7PYA7_9FIRM</name>
<accession>A0A3P7PYA7</accession>
<dbReference type="FunFam" id="3.40.50.300:FF:000134">
    <property type="entry name" value="Iron-enterobactin ABC transporter ATP-binding protein"/>
    <property type="match status" value="1"/>
</dbReference>
<evidence type="ECO:0000313" key="7">
    <source>
        <dbReference type="Proteomes" id="UP000279029"/>
    </source>
</evidence>
<dbReference type="AlphaFoldDB" id="A0A3P7PYA7"/>
<keyword evidence="4" id="KW-0067">ATP-binding</keyword>
<sequence>MSGIRIHNLEVKYDQVTALKDVTFEIKENEFLGIIGPNGGGKTTLVKAILGLIEPSSGTITVDHQDVMGYVPQMTTFDRQFPITVMEVILMGHLPKEIKIGHRFNEHDRHHAMMVMKRLKIEHLRKRQIGQLSGGQMQRVLIARALMNHPSILILDEPTASVDEKTKESIYRMLKELNKKMTVIMITHDTALMWPYLDRVIYINKTVHLHDQATNGKMTEVMDTCPIDWFIEGEKIQKELLIGKGAKND</sequence>
<dbReference type="InterPro" id="IPR003593">
    <property type="entry name" value="AAA+_ATPase"/>
</dbReference>
<dbReference type="GO" id="GO:0005524">
    <property type="term" value="F:ATP binding"/>
    <property type="evidence" value="ECO:0007669"/>
    <property type="project" value="UniProtKB-KW"/>
</dbReference>
<dbReference type="InterPro" id="IPR050153">
    <property type="entry name" value="Metal_Ion_Import_ABC"/>
</dbReference>
<dbReference type="PROSITE" id="PS00211">
    <property type="entry name" value="ABC_TRANSPORTER_1"/>
    <property type="match status" value="1"/>
</dbReference>
<evidence type="ECO:0000256" key="1">
    <source>
        <dbReference type="ARBA" id="ARBA00005417"/>
    </source>
</evidence>
<dbReference type="Gene3D" id="3.40.50.300">
    <property type="entry name" value="P-loop containing nucleotide triphosphate hydrolases"/>
    <property type="match status" value="1"/>
</dbReference>
<keyword evidence="2" id="KW-0813">Transport</keyword>